<evidence type="ECO:0000256" key="1">
    <source>
        <dbReference type="SAM" id="Phobius"/>
    </source>
</evidence>
<proteinExistence type="predicted"/>
<evidence type="ECO:0000313" key="2">
    <source>
        <dbReference type="EMBL" id="GBC09929.1"/>
    </source>
</evidence>
<dbReference type="EMBL" id="BEXD01004338">
    <property type="protein sequence ID" value="GBC09929.1"/>
    <property type="molecule type" value="Genomic_DNA"/>
</dbReference>
<accession>A0A2Z6SQ59</accession>
<dbReference type="AlphaFoldDB" id="A0A2Z6SQ59"/>
<organism evidence="2 4">
    <name type="scientific">Rhizophagus clarus</name>
    <dbReference type="NCBI Taxonomy" id="94130"/>
    <lineage>
        <taxon>Eukaryota</taxon>
        <taxon>Fungi</taxon>
        <taxon>Fungi incertae sedis</taxon>
        <taxon>Mucoromycota</taxon>
        <taxon>Glomeromycotina</taxon>
        <taxon>Glomeromycetes</taxon>
        <taxon>Glomerales</taxon>
        <taxon>Glomeraceae</taxon>
        <taxon>Rhizophagus</taxon>
    </lineage>
</organism>
<protein>
    <submittedName>
        <fullName evidence="2">Uncharacterized protein</fullName>
    </submittedName>
</protein>
<reference evidence="2 4" key="1">
    <citation type="submission" date="2017-11" db="EMBL/GenBank/DDBJ databases">
        <title>The genome of Rhizophagus clarus HR1 reveals common genetic basis of auxotrophy among arbuscular mycorrhizal fungi.</title>
        <authorList>
            <person name="Kobayashi Y."/>
        </authorList>
    </citation>
    <scope>NUCLEOTIDE SEQUENCE [LARGE SCALE GENOMIC DNA]</scope>
    <source>
        <strain evidence="2 4">HR1</strain>
    </source>
</reference>
<keyword evidence="1" id="KW-0472">Membrane</keyword>
<dbReference type="Proteomes" id="UP000247702">
    <property type="component" value="Unassembled WGS sequence"/>
</dbReference>
<keyword evidence="1" id="KW-0812">Transmembrane</keyword>
<keyword evidence="4" id="KW-1185">Reference proteome</keyword>
<dbReference type="Proteomes" id="UP000615446">
    <property type="component" value="Unassembled WGS sequence"/>
</dbReference>
<reference evidence="3" key="2">
    <citation type="submission" date="2019-10" db="EMBL/GenBank/DDBJ databases">
        <title>Conservation and host-specific expression of non-tandemly repeated heterogenous ribosome RNA gene in arbuscular mycorrhizal fungi.</title>
        <authorList>
            <person name="Maeda T."/>
            <person name="Kobayashi Y."/>
            <person name="Nakagawa T."/>
            <person name="Ezawa T."/>
            <person name="Yamaguchi K."/>
            <person name="Bino T."/>
            <person name="Nishimoto Y."/>
            <person name="Shigenobu S."/>
            <person name="Kawaguchi M."/>
        </authorList>
    </citation>
    <scope>NUCLEOTIDE SEQUENCE</scope>
    <source>
        <strain evidence="3">HR1</strain>
    </source>
</reference>
<feature type="transmembrane region" description="Helical" evidence="1">
    <location>
        <begin position="83"/>
        <end position="102"/>
    </location>
</feature>
<comment type="caution">
    <text evidence="2">The sequence shown here is derived from an EMBL/GenBank/DDBJ whole genome shotgun (WGS) entry which is preliminary data.</text>
</comment>
<name>A0A2Z6SQ59_9GLOM</name>
<evidence type="ECO:0000313" key="3">
    <source>
        <dbReference type="EMBL" id="GES75850.1"/>
    </source>
</evidence>
<gene>
    <name evidence="3" type="ORF">RCL2_000325300</name>
    <name evidence="2" type="ORF">RclHR1_09200014</name>
</gene>
<dbReference type="EMBL" id="BLAL01000018">
    <property type="protein sequence ID" value="GES75850.1"/>
    <property type="molecule type" value="Genomic_DNA"/>
</dbReference>
<sequence length="123" mass="14451">MKKARGITLKDKRSNFIYDQSSGHSSKPSARHNNRRVNGHFSHSILANLNDDEKQIGVYNNLYLPLLVSPPLLSTRADRLWKVHPLMWTVMKGFVIFLWWILGSPHFKQYYIYIKLNYFGDID</sequence>
<evidence type="ECO:0000313" key="4">
    <source>
        <dbReference type="Proteomes" id="UP000247702"/>
    </source>
</evidence>
<keyword evidence="1" id="KW-1133">Transmembrane helix</keyword>